<evidence type="ECO:0000256" key="1">
    <source>
        <dbReference type="ARBA" id="ARBA00022729"/>
    </source>
</evidence>
<dbReference type="NCBIfam" id="TIGR02601">
    <property type="entry name" value="autotrns_rpt"/>
    <property type="match status" value="4"/>
</dbReference>
<protein>
    <submittedName>
        <fullName evidence="3">Autotransporter-associated beta strand repeat-containing protein</fullName>
    </submittedName>
</protein>
<dbReference type="AlphaFoldDB" id="A0AAE3SLI6"/>
<keyword evidence="1" id="KW-0732">Signal</keyword>
<dbReference type="InterPro" id="IPR013425">
    <property type="entry name" value="Autotrns_rpt"/>
</dbReference>
<sequence length="841" mass="87723">MGLVKGGLSTLTINTNNDYSGNTTVSEGMLVANGNLSNSKAVVKGKGTFAGEGSLASLELQSGAKLIVGNESNPGETTVNGAFTAEDGASVFMDLSNDPEGITNGSDLISIGGDVNINGTLNIEVNKINAALAEGTYTLMSFTGSFTGSVDDINMIGVNDNLGINDFMYSVELSGQSIVLITTPPRAATTVIWDGNSNNVWNYLKNENWLNNGELDVFAYGDNVIFNNDGNHSVVVAEDVPIGGMEFVSSEAYTFSGDGAIAGDGGLVKSGSGYLVLNENNTFTGDVEITSGFLEVSRLNTIGNPSSIGSGSNSATSLTINGGKLYYTGNDDVTNRKITVGSTGGEIYVEGQSLALGGAITGEGQLIKSGQGTLSLSAVNTLNGAFSLNEGTVALTSESANSYGFGNNKVIIKDATVQMLNSPGTYSDIYWDMEVPAGYTAALNLDGRCDHYGDLTGGGVLNLNTPYTRSHLNGDWSLFTGSVNVATSSNDGWFICGNSLGYPNASISLGNNVLAVYKNSSDDIVEIGELTGTSTSELGAGGQATNTITWKIGGKNTSVSFDGRITDTQYKYTGASAAIIKTGSGRWTLTNSNTYSGGTVIERGSLIVQNTTGSATGTGAVSVGSRAALSGTGYISGEVTVNNRAYLMPGLTTEIGNLTINNNLTLLTGAIYYAKVNASAPASDKITVSGTATLAGTLQVVVTEGTLVAGQAFRIISSDDIVGSFDAISPATPGDGLYWDLSNLNSTGIIKVTDTPTAIDAEKEKELTLYPNPVENVLYVRLQDNTANATLEIRDINGQLVYKQNDVYSADKIDVTMLPQGVYLLKIYTDEYQWVRKIIKK</sequence>
<dbReference type="NCBIfam" id="TIGR04183">
    <property type="entry name" value="Por_Secre_tail"/>
    <property type="match status" value="1"/>
</dbReference>
<dbReference type="InterPro" id="IPR011050">
    <property type="entry name" value="Pectin_lyase_fold/virulence"/>
</dbReference>
<dbReference type="Proteomes" id="UP001207408">
    <property type="component" value="Unassembled WGS sequence"/>
</dbReference>
<reference evidence="3" key="1">
    <citation type="submission" date="2022-10" db="EMBL/GenBank/DDBJ databases">
        <authorList>
            <person name="Yu W.X."/>
        </authorList>
    </citation>
    <scope>NUCLEOTIDE SEQUENCE</scope>
    <source>
        <strain evidence="3">D04</strain>
    </source>
</reference>
<dbReference type="Pfam" id="PF18962">
    <property type="entry name" value="Por_Secre_tail"/>
    <property type="match status" value="1"/>
</dbReference>
<proteinExistence type="predicted"/>
<evidence type="ECO:0000313" key="4">
    <source>
        <dbReference type="Proteomes" id="UP001207408"/>
    </source>
</evidence>
<keyword evidence="4" id="KW-1185">Reference proteome</keyword>
<evidence type="ECO:0000259" key="2">
    <source>
        <dbReference type="Pfam" id="PF18962"/>
    </source>
</evidence>
<dbReference type="SUPFAM" id="SSF51126">
    <property type="entry name" value="Pectin lyase-like"/>
    <property type="match status" value="1"/>
</dbReference>
<dbReference type="InterPro" id="IPR026444">
    <property type="entry name" value="Secre_tail"/>
</dbReference>
<feature type="domain" description="Secretion system C-terminal sorting" evidence="2">
    <location>
        <begin position="769"/>
        <end position="839"/>
    </location>
</feature>
<dbReference type="Gene3D" id="2.160.20.20">
    <property type="match status" value="1"/>
</dbReference>
<dbReference type="Pfam" id="PF12951">
    <property type="entry name" value="PATR"/>
    <property type="match status" value="4"/>
</dbReference>
<dbReference type="EMBL" id="JAPDPI010000069">
    <property type="protein sequence ID" value="MCW3807920.1"/>
    <property type="molecule type" value="Genomic_DNA"/>
</dbReference>
<gene>
    <name evidence="3" type="ORF">OM074_20005</name>
</gene>
<evidence type="ECO:0000313" key="3">
    <source>
        <dbReference type="EMBL" id="MCW3807920.1"/>
    </source>
</evidence>
<dbReference type="InterPro" id="IPR012332">
    <property type="entry name" value="Autotransporter_pectin_lyase_C"/>
</dbReference>
<comment type="caution">
    <text evidence="3">The sequence shown here is derived from an EMBL/GenBank/DDBJ whole genome shotgun (WGS) entry which is preliminary data.</text>
</comment>
<accession>A0AAE3SLI6</accession>
<name>A0AAE3SLI6_9BACT</name>
<organism evidence="3 4">
    <name type="scientific">Plebeiibacterium marinum</name>
    <dbReference type="NCBI Taxonomy" id="2992111"/>
    <lineage>
        <taxon>Bacteria</taxon>
        <taxon>Pseudomonadati</taxon>
        <taxon>Bacteroidota</taxon>
        <taxon>Bacteroidia</taxon>
        <taxon>Marinilabiliales</taxon>
        <taxon>Marinilabiliaceae</taxon>
        <taxon>Plebeiibacterium</taxon>
    </lineage>
</organism>